<evidence type="ECO:0000256" key="1">
    <source>
        <dbReference type="SAM" id="Phobius"/>
    </source>
</evidence>
<sequence>MASDSQKLHLSPGIDVFETADFLLGDFRPATMNVTTTPIFENFTTLAPQNGTANSRPTTADDQMFYMVLKTSCWLVLFFYVYYIPRLIAFRCASLTEDKEANPSLTEVKTLDDAMATLIGYCLAAALNRLIAPLVLLICLQQYALVCPFDMSQVLLEGPFQHVYCVVSAVLVFGGSFLRLIDFFEATEVTVELTADPLWPHPFEDVILPLIVFVFYNFARVKMKKESTYSIHDTSLPTTMDQMGKIVWFQGVMALMSVVAMGVRSDDVLKEGDRSTWDFFAAAQTPVLSWVAFRSILRKQRPTRPCFLLCCAEEEKTLPAGTSTTN</sequence>
<dbReference type="Proteomes" id="UP000835052">
    <property type="component" value="Unassembled WGS sequence"/>
</dbReference>
<gene>
    <name evidence="2" type="ORF">CAUJ_LOCUS10394</name>
</gene>
<feature type="transmembrane region" description="Helical" evidence="1">
    <location>
        <begin position="277"/>
        <end position="297"/>
    </location>
</feature>
<feature type="transmembrane region" description="Helical" evidence="1">
    <location>
        <begin position="201"/>
        <end position="219"/>
    </location>
</feature>
<dbReference type="AlphaFoldDB" id="A0A8S1HGU8"/>
<evidence type="ECO:0000313" key="2">
    <source>
        <dbReference type="EMBL" id="CAD6194475.1"/>
    </source>
</evidence>
<protein>
    <recommendedName>
        <fullName evidence="4">Transmembrane protein</fullName>
    </recommendedName>
</protein>
<reference evidence="2" key="1">
    <citation type="submission" date="2020-10" db="EMBL/GenBank/DDBJ databases">
        <authorList>
            <person name="Kikuchi T."/>
        </authorList>
    </citation>
    <scope>NUCLEOTIDE SEQUENCE</scope>
    <source>
        <strain evidence="2">NKZ352</strain>
    </source>
</reference>
<keyword evidence="3" id="KW-1185">Reference proteome</keyword>
<feature type="transmembrane region" description="Helical" evidence="1">
    <location>
        <begin position="64"/>
        <end position="84"/>
    </location>
</feature>
<evidence type="ECO:0000313" key="3">
    <source>
        <dbReference type="Proteomes" id="UP000835052"/>
    </source>
</evidence>
<dbReference type="OrthoDB" id="5870595at2759"/>
<proteinExistence type="predicted"/>
<organism evidence="2 3">
    <name type="scientific">Caenorhabditis auriculariae</name>
    <dbReference type="NCBI Taxonomy" id="2777116"/>
    <lineage>
        <taxon>Eukaryota</taxon>
        <taxon>Metazoa</taxon>
        <taxon>Ecdysozoa</taxon>
        <taxon>Nematoda</taxon>
        <taxon>Chromadorea</taxon>
        <taxon>Rhabditida</taxon>
        <taxon>Rhabditina</taxon>
        <taxon>Rhabditomorpha</taxon>
        <taxon>Rhabditoidea</taxon>
        <taxon>Rhabditidae</taxon>
        <taxon>Peloderinae</taxon>
        <taxon>Caenorhabditis</taxon>
    </lineage>
</organism>
<comment type="caution">
    <text evidence="2">The sequence shown here is derived from an EMBL/GenBank/DDBJ whole genome shotgun (WGS) entry which is preliminary data.</text>
</comment>
<feature type="transmembrane region" description="Helical" evidence="1">
    <location>
        <begin position="161"/>
        <end position="181"/>
    </location>
</feature>
<feature type="transmembrane region" description="Helical" evidence="1">
    <location>
        <begin position="246"/>
        <end position="265"/>
    </location>
</feature>
<keyword evidence="1" id="KW-0472">Membrane</keyword>
<dbReference type="EMBL" id="CAJGYM010000045">
    <property type="protein sequence ID" value="CAD6194475.1"/>
    <property type="molecule type" value="Genomic_DNA"/>
</dbReference>
<keyword evidence="1" id="KW-0812">Transmembrane</keyword>
<evidence type="ECO:0008006" key="4">
    <source>
        <dbReference type="Google" id="ProtNLM"/>
    </source>
</evidence>
<accession>A0A8S1HGU8</accession>
<feature type="transmembrane region" description="Helical" evidence="1">
    <location>
        <begin position="118"/>
        <end position="140"/>
    </location>
</feature>
<name>A0A8S1HGU8_9PELO</name>
<keyword evidence="1" id="KW-1133">Transmembrane helix</keyword>